<accession>A0A8D0HK60</accession>
<proteinExistence type="inferred from homology"/>
<dbReference type="Proteomes" id="UP000694392">
    <property type="component" value="Unplaced"/>
</dbReference>
<comment type="similarity">
    <text evidence="3">Belongs to the NmrA-type oxidoreductase family.</text>
</comment>
<evidence type="ECO:0000256" key="3">
    <source>
        <dbReference type="ARBA" id="ARBA00006328"/>
    </source>
</evidence>
<dbReference type="Gene3D" id="3.40.50.720">
    <property type="entry name" value="NAD(P)-binding Rossmann-like Domain"/>
    <property type="match status" value="1"/>
</dbReference>
<organism evidence="9 10">
    <name type="scientific">Sphenodon punctatus</name>
    <name type="common">Tuatara</name>
    <name type="synonym">Hatteria punctata</name>
    <dbReference type="NCBI Taxonomy" id="8508"/>
    <lineage>
        <taxon>Eukaryota</taxon>
        <taxon>Metazoa</taxon>
        <taxon>Chordata</taxon>
        <taxon>Craniata</taxon>
        <taxon>Vertebrata</taxon>
        <taxon>Euteleostomi</taxon>
        <taxon>Lepidosauria</taxon>
        <taxon>Sphenodontia</taxon>
        <taxon>Sphenodontidae</taxon>
        <taxon>Sphenodon</taxon>
    </lineage>
</organism>
<dbReference type="CDD" id="cd05251">
    <property type="entry name" value="NmrA_like_SDR_a"/>
    <property type="match status" value="1"/>
</dbReference>
<dbReference type="SUPFAM" id="SSF51735">
    <property type="entry name" value="NAD(P)-binding Rossmann-fold domains"/>
    <property type="match status" value="1"/>
</dbReference>
<dbReference type="OMA" id="GYFMTNY"/>
<keyword evidence="10" id="KW-1185">Reference proteome</keyword>
<evidence type="ECO:0000256" key="5">
    <source>
        <dbReference type="ARBA" id="ARBA00022857"/>
    </source>
</evidence>
<dbReference type="PANTHER" id="PTHR42748:SF10">
    <property type="entry name" value="NMRA-LIKE DOMAIN-CONTAINING PROTEIN"/>
    <property type="match status" value="1"/>
</dbReference>
<evidence type="ECO:0000256" key="2">
    <source>
        <dbReference type="ARBA" id="ARBA00004556"/>
    </source>
</evidence>
<protein>
    <recommendedName>
        <fullName evidence="7">NmrA-like family domain-containing protein 1</fullName>
    </recommendedName>
</protein>
<dbReference type="GO" id="GO:0048471">
    <property type="term" value="C:perinuclear region of cytoplasm"/>
    <property type="evidence" value="ECO:0007669"/>
    <property type="project" value="UniProtKB-SubCell"/>
</dbReference>
<reference evidence="9" key="2">
    <citation type="submission" date="2025-09" db="UniProtKB">
        <authorList>
            <consortium name="Ensembl"/>
        </authorList>
    </citation>
    <scope>IDENTIFICATION</scope>
</reference>
<evidence type="ECO:0000313" key="10">
    <source>
        <dbReference type="Proteomes" id="UP000694392"/>
    </source>
</evidence>
<dbReference type="InterPro" id="IPR051164">
    <property type="entry name" value="NmrA-like_oxidored"/>
</dbReference>
<dbReference type="Gene3D" id="3.90.25.10">
    <property type="entry name" value="UDP-galactose 4-epimerase, domain 1"/>
    <property type="match status" value="1"/>
</dbReference>
<reference evidence="9" key="1">
    <citation type="submission" date="2025-08" db="UniProtKB">
        <authorList>
            <consortium name="Ensembl"/>
        </authorList>
    </citation>
    <scope>IDENTIFICATION</scope>
</reference>
<evidence type="ECO:0000256" key="6">
    <source>
        <dbReference type="ARBA" id="ARBA00023242"/>
    </source>
</evidence>
<dbReference type="Pfam" id="PF05368">
    <property type="entry name" value="NmrA"/>
    <property type="match status" value="1"/>
</dbReference>
<evidence type="ECO:0000313" key="9">
    <source>
        <dbReference type="Ensembl" id="ENSSPUP00000021641.1"/>
    </source>
</evidence>
<dbReference type="GeneTree" id="ENSGT00940000163340"/>
<evidence type="ECO:0000256" key="1">
    <source>
        <dbReference type="ARBA" id="ARBA00004123"/>
    </source>
</evidence>
<feature type="domain" description="NmrA-like" evidence="8">
    <location>
        <begin position="11"/>
        <end position="278"/>
    </location>
</feature>
<dbReference type="InterPro" id="IPR036291">
    <property type="entry name" value="NAD(P)-bd_dom_sf"/>
</dbReference>
<name>A0A8D0HK60_SPHPU</name>
<evidence type="ECO:0000259" key="8">
    <source>
        <dbReference type="Pfam" id="PF05368"/>
    </source>
</evidence>
<sequence>MLPNSSNMANKKVIAVFGATGAQGGSVAKALLTSSSFAVRAVTRDVRRPAALELSGLGAEVVKGDLNDEKTLERILKGTHGAFVITNFWEQNSKEKEVSQGKLVADVAKRLGLKHVVYSGLENVKKLTCGKLEVVHFDGKGEVEEYFWEEGVPMTSVRMPFYYENFLKEMKPVKANDGDSYSLMLPMGDVPMAGMSVADMGPVVSSLFHFPEGFIGKAVGLAAEELTEQQYADILTKHTGKAIKDSKISPEEYEKLASPGAQEVANMFRFYQMKPERDVKLTHQLNPKVQSFDEFVAKNQEALKDL</sequence>
<comment type="subcellular location">
    <subcellularLocation>
        <location evidence="2">Cytoplasm</location>
        <location evidence="2">Perinuclear region</location>
    </subcellularLocation>
    <subcellularLocation>
        <location evidence="1">Nucleus</location>
    </subcellularLocation>
</comment>
<dbReference type="GO" id="GO:0005634">
    <property type="term" value="C:nucleus"/>
    <property type="evidence" value="ECO:0007669"/>
    <property type="project" value="UniProtKB-SubCell"/>
</dbReference>
<keyword evidence="5" id="KW-0521">NADP</keyword>
<evidence type="ECO:0000256" key="4">
    <source>
        <dbReference type="ARBA" id="ARBA00022490"/>
    </source>
</evidence>
<dbReference type="InterPro" id="IPR008030">
    <property type="entry name" value="NmrA-like"/>
</dbReference>
<dbReference type="PANTHER" id="PTHR42748">
    <property type="entry name" value="NITROGEN METABOLITE REPRESSION PROTEIN NMRA FAMILY MEMBER"/>
    <property type="match status" value="1"/>
</dbReference>
<dbReference type="AlphaFoldDB" id="A0A8D0HK60"/>
<keyword evidence="6" id="KW-0539">Nucleus</keyword>
<dbReference type="Ensembl" id="ENSSPUT00000023063.1">
    <property type="protein sequence ID" value="ENSSPUP00000021641.1"/>
    <property type="gene ID" value="ENSSPUG00000016617.1"/>
</dbReference>
<dbReference type="FunFam" id="3.40.50.720:FF:000181">
    <property type="entry name" value="NmrA-like family domain-containing protein 1"/>
    <property type="match status" value="1"/>
</dbReference>
<evidence type="ECO:0000256" key="7">
    <source>
        <dbReference type="ARBA" id="ARBA00040296"/>
    </source>
</evidence>
<keyword evidence="4" id="KW-0963">Cytoplasm</keyword>